<dbReference type="InterPro" id="IPR029058">
    <property type="entry name" value="AB_hydrolase_fold"/>
</dbReference>
<evidence type="ECO:0000256" key="4">
    <source>
        <dbReference type="ARBA" id="ARBA00023098"/>
    </source>
</evidence>
<evidence type="ECO:0000256" key="7">
    <source>
        <dbReference type="ARBA" id="ARBA00048074"/>
    </source>
</evidence>
<organism evidence="14 15">
    <name type="scientific">Cercocebus atys</name>
    <name type="common">Sooty mangabey</name>
    <name type="synonym">Cercocebus torquatus atys</name>
    <dbReference type="NCBI Taxonomy" id="9531"/>
    <lineage>
        <taxon>Eukaryota</taxon>
        <taxon>Metazoa</taxon>
        <taxon>Chordata</taxon>
        <taxon>Craniata</taxon>
        <taxon>Vertebrata</taxon>
        <taxon>Euteleostomi</taxon>
        <taxon>Mammalia</taxon>
        <taxon>Eutheria</taxon>
        <taxon>Euarchontoglires</taxon>
        <taxon>Primates</taxon>
        <taxon>Haplorrhini</taxon>
        <taxon>Catarrhini</taxon>
        <taxon>Cercopithecidae</taxon>
        <taxon>Cercopithecinae</taxon>
        <taxon>Cercocebus</taxon>
    </lineage>
</organism>
<feature type="active site" description="Charge relay system" evidence="11">
    <location>
        <position position="331"/>
    </location>
</feature>
<feature type="domain" description="BAAT/Acyl-CoA thioester hydrolase C-terminal" evidence="13">
    <location>
        <begin position="224"/>
        <end position="416"/>
    </location>
</feature>
<keyword evidence="2" id="KW-0719">Serine esterase</keyword>
<dbReference type="InterPro" id="IPR042490">
    <property type="entry name" value="Thio_Ohase/BAAT_N"/>
</dbReference>
<dbReference type="EC" id="3.1.2.2" evidence="5"/>
<comment type="catalytic activity">
    <reaction evidence="10">
        <text>eicosanoyl-CoA + H2O = eicosanoate + CoA + H(+)</text>
        <dbReference type="Rhea" id="RHEA:40147"/>
        <dbReference type="ChEBI" id="CHEBI:15377"/>
        <dbReference type="ChEBI" id="CHEBI:15378"/>
        <dbReference type="ChEBI" id="CHEBI:32360"/>
        <dbReference type="ChEBI" id="CHEBI:57287"/>
        <dbReference type="ChEBI" id="CHEBI:57380"/>
    </reaction>
    <physiologicalReaction direction="left-to-right" evidence="10">
        <dbReference type="Rhea" id="RHEA:40148"/>
    </physiologicalReaction>
</comment>
<comment type="similarity">
    <text evidence="1">Belongs to the C/M/P thioester hydrolase family.</text>
</comment>
<sequence>ISNKLLSPHPPSRLYPWSLKSWAQLLRSPQMKQVGRIIRVPARMAATLILEPAGRCCWDEPVRIAVRGLAPEQPVTLRASLRDEKGALFQAHARYRADAHGELDLERAPALGGSFAGLEPMGLLWALEPEKPLLRLVKRDVRTPLAVELEVLDGHDPEPGRLLCRARQERDFLPPGVRREPVRAGRVRGTLFLPPGESPLLIVPVSGCGGGCLYHSSSFSLCLSQVKGPGVGLLGVSKGGELCLSMASFLKGITAAVIINGSVANVGGTLHYKGETLPPVGVNRNRIKVTKDGYADIVDVLNSPLEGPDQKSFIPVERAESTFLFLVGQDDHNWKSEFYANEACKRLQAHGRRKPQIICYAGAGHYIEPPYFPLCRASLHALVGSAIVFGGEPRAHAMAQVDAWKQLQTFFHKHLGGQEGTIPAKL</sequence>
<reference evidence="14" key="2">
    <citation type="submission" date="2025-09" db="UniProtKB">
        <authorList>
            <consortium name="Ensembl"/>
        </authorList>
    </citation>
    <scope>IDENTIFICATION</scope>
</reference>
<comment type="catalytic activity">
    <reaction evidence="8">
        <text>tetradecanoyl-CoA + H2O = tetradecanoate + CoA + H(+)</text>
        <dbReference type="Rhea" id="RHEA:40119"/>
        <dbReference type="ChEBI" id="CHEBI:15377"/>
        <dbReference type="ChEBI" id="CHEBI:15378"/>
        <dbReference type="ChEBI" id="CHEBI:30807"/>
        <dbReference type="ChEBI" id="CHEBI:57287"/>
        <dbReference type="ChEBI" id="CHEBI:57385"/>
    </reaction>
    <physiologicalReaction direction="left-to-right" evidence="8">
        <dbReference type="Rhea" id="RHEA:40120"/>
    </physiologicalReaction>
</comment>
<dbReference type="InterPro" id="IPR014940">
    <property type="entry name" value="BAAT_C"/>
</dbReference>
<dbReference type="GO" id="GO:0006631">
    <property type="term" value="P:fatty acid metabolic process"/>
    <property type="evidence" value="ECO:0007669"/>
    <property type="project" value="UniProtKB-KW"/>
</dbReference>
<dbReference type="InterPro" id="IPR016662">
    <property type="entry name" value="Acyl-CoA_thioEstase_long-chain"/>
</dbReference>
<evidence type="ECO:0000256" key="8">
    <source>
        <dbReference type="ARBA" id="ARBA00048180"/>
    </source>
</evidence>
<dbReference type="PIRSF" id="PIRSF016521">
    <property type="entry name" value="Acyl-CoA_hydro"/>
    <property type="match status" value="1"/>
</dbReference>
<dbReference type="Ensembl" id="ENSCATT00000035439.1">
    <property type="protein sequence ID" value="ENSCATP00000011317.1"/>
    <property type="gene ID" value="ENSCATG00000029897.1"/>
</dbReference>
<evidence type="ECO:0000313" key="15">
    <source>
        <dbReference type="Proteomes" id="UP000233060"/>
    </source>
</evidence>
<keyword evidence="2" id="KW-0378">Hydrolase</keyword>
<evidence type="ECO:0000256" key="1">
    <source>
        <dbReference type="ARBA" id="ARBA00006538"/>
    </source>
</evidence>
<dbReference type="FunFam" id="2.60.40.2240:FF:000001">
    <property type="entry name" value="acyl-coenzyme A thioesterase 4"/>
    <property type="match status" value="1"/>
</dbReference>
<dbReference type="GO" id="GO:0052689">
    <property type="term" value="F:carboxylic ester hydrolase activity"/>
    <property type="evidence" value="ECO:0007669"/>
    <property type="project" value="UniProtKB-KW"/>
</dbReference>
<dbReference type="FunFam" id="3.40.50.1820:FF:000024">
    <property type="entry name" value="acyl-coenzyme A thioesterase 4"/>
    <property type="match status" value="1"/>
</dbReference>
<keyword evidence="15" id="KW-1185">Reference proteome</keyword>
<protein>
    <recommendedName>
        <fullName evidence="5">palmitoyl-CoA hydrolase</fullName>
        <ecNumber evidence="5">3.1.2.2</ecNumber>
    </recommendedName>
</protein>
<dbReference type="GO" id="GO:0047617">
    <property type="term" value="F:fatty acyl-CoA hydrolase activity"/>
    <property type="evidence" value="ECO:0007669"/>
    <property type="project" value="UniProtKB-ARBA"/>
</dbReference>
<comment type="catalytic activity">
    <reaction evidence="6">
        <text>hexadecanoyl-CoA + H2O = hexadecanoate + CoA + H(+)</text>
        <dbReference type="Rhea" id="RHEA:16645"/>
        <dbReference type="ChEBI" id="CHEBI:7896"/>
        <dbReference type="ChEBI" id="CHEBI:15377"/>
        <dbReference type="ChEBI" id="CHEBI:15378"/>
        <dbReference type="ChEBI" id="CHEBI:57287"/>
        <dbReference type="ChEBI" id="CHEBI:57379"/>
        <dbReference type="EC" id="3.1.2.2"/>
    </reaction>
    <physiologicalReaction direction="left-to-right" evidence="6">
        <dbReference type="Rhea" id="RHEA:16646"/>
    </physiologicalReaction>
</comment>
<evidence type="ECO:0000256" key="11">
    <source>
        <dbReference type="PIRSR" id="PIRSR016521-1"/>
    </source>
</evidence>
<accession>A0A2K5LEJ7</accession>
<dbReference type="GeneTree" id="ENSGT01010000222336"/>
<keyword evidence="4" id="KW-0443">Lipid metabolism</keyword>
<evidence type="ECO:0000256" key="3">
    <source>
        <dbReference type="ARBA" id="ARBA00022832"/>
    </source>
</evidence>
<dbReference type="AlphaFoldDB" id="A0A2K5LEJ7"/>
<dbReference type="SUPFAM" id="SSF53474">
    <property type="entry name" value="alpha/beta-Hydrolases"/>
    <property type="match status" value="1"/>
</dbReference>
<evidence type="ECO:0000256" key="10">
    <source>
        <dbReference type="ARBA" id="ARBA00052034"/>
    </source>
</evidence>
<evidence type="ECO:0000256" key="5">
    <source>
        <dbReference type="ARBA" id="ARBA00038848"/>
    </source>
</evidence>
<dbReference type="GO" id="GO:0006637">
    <property type="term" value="P:acyl-CoA metabolic process"/>
    <property type="evidence" value="ECO:0007669"/>
    <property type="project" value="InterPro"/>
</dbReference>
<comment type="catalytic activity">
    <reaction evidence="7">
        <text>dodecanoyl-CoA + H2O = dodecanoate + CoA + H(+)</text>
        <dbReference type="Rhea" id="RHEA:30135"/>
        <dbReference type="ChEBI" id="CHEBI:15377"/>
        <dbReference type="ChEBI" id="CHEBI:15378"/>
        <dbReference type="ChEBI" id="CHEBI:18262"/>
        <dbReference type="ChEBI" id="CHEBI:57287"/>
        <dbReference type="ChEBI" id="CHEBI:57375"/>
    </reaction>
    <physiologicalReaction direction="left-to-right" evidence="7">
        <dbReference type="Rhea" id="RHEA:30136"/>
    </physiologicalReaction>
</comment>
<evidence type="ECO:0000256" key="6">
    <source>
        <dbReference type="ARBA" id="ARBA00047734"/>
    </source>
</evidence>
<dbReference type="PANTHER" id="PTHR10824:SF16">
    <property type="entry name" value="ACYL-COENZYME A THIOESTERASE 1-RELATED"/>
    <property type="match status" value="1"/>
</dbReference>
<dbReference type="Pfam" id="PF04775">
    <property type="entry name" value="Bile_Hydr_Trans"/>
    <property type="match status" value="1"/>
</dbReference>
<dbReference type="Bgee" id="ENSCATG00000029897">
    <property type="expression patterns" value="Expressed in heart and 12 other cell types or tissues"/>
</dbReference>
<feature type="domain" description="Acyl-CoA thioester hydrolase/bile acid-CoA amino acid N-acetyltransferase" evidence="12">
    <location>
        <begin position="59"/>
        <end position="183"/>
    </location>
</feature>
<evidence type="ECO:0000256" key="2">
    <source>
        <dbReference type="ARBA" id="ARBA00022487"/>
    </source>
</evidence>
<evidence type="ECO:0000256" key="9">
    <source>
        <dbReference type="ARBA" id="ARBA00051478"/>
    </source>
</evidence>
<dbReference type="Gene3D" id="2.60.40.2240">
    <property type="entry name" value="Acyl-CoA thioester hydrolase/BAAT N-terminal domain"/>
    <property type="match status" value="1"/>
</dbReference>
<dbReference type="InterPro" id="IPR006862">
    <property type="entry name" value="Thio_Ohase/aa_AcTrfase"/>
</dbReference>
<dbReference type="Gene3D" id="3.40.50.1820">
    <property type="entry name" value="alpha/beta hydrolase"/>
    <property type="match status" value="1"/>
</dbReference>
<evidence type="ECO:0000313" key="14">
    <source>
        <dbReference type="Ensembl" id="ENSCATP00000011317.1"/>
    </source>
</evidence>
<name>A0A2K5LEJ7_CERAT</name>
<dbReference type="Proteomes" id="UP000233060">
    <property type="component" value="Unassembled WGS sequence"/>
</dbReference>
<evidence type="ECO:0000259" key="12">
    <source>
        <dbReference type="Pfam" id="PF04775"/>
    </source>
</evidence>
<reference evidence="14" key="1">
    <citation type="submission" date="2025-08" db="UniProtKB">
        <authorList>
            <consortium name="Ensembl"/>
        </authorList>
    </citation>
    <scope>IDENTIFICATION</scope>
</reference>
<dbReference type="PANTHER" id="PTHR10824">
    <property type="entry name" value="ACYL-COENZYME A THIOESTERASE-RELATED"/>
    <property type="match status" value="1"/>
</dbReference>
<evidence type="ECO:0000259" key="13">
    <source>
        <dbReference type="Pfam" id="PF08840"/>
    </source>
</evidence>
<dbReference type="Pfam" id="PF08840">
    <property type="entry name" value="BAAT_C"/>
    <property type="match status" value="1"/>
</dbReference>
<keyword evidence="3" id="KW-0276">Fatty acid metabolism</keyword>
<dbReference type="STRING" id="9531.ENSCATP00000011317"/>
<feature type="active site" description="Charge relay system" evidence="11">
    <location>
        <position position="365"/>
    </location>
</feature>
<feature type="active site" description="Charge relay system" evidence="11">
    <location>
        <position position="237"/>
    </location>
</feature>
<comment type="catalytic activity">
    <reaction evidence="9">
        <text>octadecanoyl-CoA + H2O = octadecanoate + CoA + H(+)</text>
        <dbReference type="Rhea" id="RHEA:30139"/>
        <dbReference type="ChEBI" id="CHEBI:15377"/>
        <dbReference type="ChEBI" id="CHEBI:15378"/>
        <dbReference type="ChEBI" id="CHEBI:25629"/>
        <dbReference type="ChEBI" id="CHEBI:57287"/>
        <dbReference type="ChEBI" id="CHEBI:57394"/>
    </reaction>
    <physiologicalReaction direction="left-to-right" evidence="9">
        <dbReference type="Rhea" id="RHEA:30140"/>
    </physiologicalReaction>
</comment>
<proteinExistence type="inferred from homology"/>